<name>A0A4Q9LK76_9MICR</name>
<dbReference type="EMBL" id="PIXR01000154">
    <property type="protein sequence ID" value="TBU08659.1"/>
    <property type="molecule type" value="Genomic_DNA"/>
</dbReference>
<gene>
    <name evidence="4" type="ORF">CWI36_0090p0070</name>
    <name evidence="2" type="ORF">CWI36_0191p0020</name>
    <name evidence="3" type="ORF">CWI39_0154p0020</name>
</gene>
<keyword evidence="5" id="KW-1185">Reference proteome</keyword>
<comment type="caution">
    <text evidence="3">The sequence shown here is derived from an EMBL/GenBank/DDBJ whole genome shotgun (WGS) entry which is preliminary data.</text>
</comment>
<evidence type="ECO:0000313" key="4">
    <source>
        <dbReference type="EMBL" id="TBU08864.1"/>
    </source>
</evidence>
<reference evidence="5 6" key="1">
    <citation type="submission" date="2017-12" db="EMBL/GenBank/DDBJ databases">
        <authorList>
            <person name="Pombert J.-F."/>
            <person name="Haag K.L."/>
            <person name="Ebert D."/>
        </authorList>
    </citation>
    <scope>NUCLEOTIDE SEQUENCE [LARGE SCALE GENOMIC DNA]</scope>
    <source>
        <strain evidence="2">BE-OM-2</strain>
        <strain evidence="3">IL-BN-2</strain>
    </source>
</reference>
<dbReference type="Proteomes" id="UP000293045">
    <property type="component" value="Unassembled WGS sequence"/>
</dbReference>
<accession>A0A4Q9LK76</accession>
<evidence type="ECO:0000313" key="2">
    <source>
        <dbReference type="EMBL" id="TBU08035.1"/>
    </source>
</evidence>
<evidence type="ECO:0000313" key="6">
    <source>
        <dbReference type="Proteomes" id="UP000293045"/>
    </source>
</evidence>
<dbReference type="VEuPathDB" id="MicrosporidiaDB:CWI36_0191p0020"/>
<dbReference type="EMBL" id="PITI01000191">
    <property type="protein sequence ID" value="TBU08035.1"/>
    <property type="molecule type" value="Genomic_DNA"/>
</dbReference>
<organism evidence="3 6">
    <name type="scientific">Hamiltosporidium magnivora</name>
    <dbReference type="NCBI Taxonomy" id="148818"/>
    <lineage>
        <taxon>Eukaryota</taxon>
        <taxon>Fungi</taxon>
        <taxon>Fungi incertae sedis</taxon>
        <taxon>Microsporidia</taxon>
        <taxon>Dubosqiidae</taxon>
        <taxon>Hamiltosporidium</taxon>
    </lineage>
</organism>
<dbReference type="EMBL" id="PITI01000090">
    <property type="protein sequence ID" value="TBU08864.1"/>
    <property type="molecule type" value="Genomic_DNA"/>
</dbReference>
<proteinExistence type="predicted"/>
<feature type="compositionally biased region" description="Basic and acidic residues" evidence="1">
    <location>
        <begin position="44"/>
        <end position="56"/>
    </location>
</feature>
<dbReference type="VEuPathDB" id="MicrosporidiaDB:CWI39_0154p0020"/>
<dbReference type="Proteomes" id="UP000291404">
    <property type="component" value="Unassembled WGS sequence"/>
</dbReference>
<feature type="region of interest" description="Disordered" evidence="1">
    <location>
        <begin position="20"/>
        <end position="63"/>
    </location>
</feature>
<dbReference type="AlphaFoldDB" id="A0A4Q9LK76"/>
<evidence type="ECO:0000313" key="3">
    <source>
        <dbReference type="EMBL" id="TBU08659.1"/>
    </source>
</evidence>
<dbReference type="VEuPathDB" id="MicrosporidiaDB:CWI36_0090p0070"/>
<sequence>MIERDDKDNHLDSYLHKLLDSSGSSCEDKNEITVKTESPTIFGNEKRSKPTEPSKEEDSDDSSMYLYTVSLYSSAYNDFIDGKDEVLEEYRDEEFSESNESDDFITALKSFLKRESESEQN</sequence>
<evidence type="ECO:0000313" key="5">
    <source>
        <dbReference type="Proteomes" id="UP000291404"/>
    </source>
</evidence>
<protein>
    <submittedName>
        <fullName evidence="3">Uncharacterized protein</fullName>
    </submittedName>
</protein>
<evidence type="ECO:0000256" key="1">
    <source>
        <dbReference type="SAM" id="MobiDB-lite"/>
    </source>
</evidence>